<comment type="caution">
    <text evidence="9">The sequence shown here is derived from an EMBL/GenBank/DDBJ whole genome shotgun (WGS) entry which is preliminary data.</text>
</comment>
<keyword evidence="2 6" id="KW-0285">Flavoprotein</keyword>
<keyword evidence="3 6" id="KW-0274">FAD</keyword>
<dbReference type="Gene3D" id="1.10.3110.10">
    <property type="entry name" value="protoporphyrinogen ix oxidase, domain 3"/>
    <property type="match status" value="1"/>
</dbReference>
<evidence type="ECO:0000256" key="1">
    <source>
        <dbReference type="ARBA" id="ARBA00001974"/>
    </source>
</evidence>
<feature type="region of interest" description="Disordered" evidence="7">
    <location>
        <begin position="1"/>
        <end position="25"/>
    </location>
</feature>
<name>D1W5I4_9BACT</name>
<evidence type="ECO:0000256" key="6">
    <source>
        <dbReference type="RuleBase" id="RU364052"/>
    </source>
</evidence>
<evidence type="ECO:0000256" key="7">
    <source>
        <dbReference type="SAM" id="MobiDB-lite"/>
    </source>
</evidence>
<dbReference type="STRING" id="679190.HMPREF0650_1482"/>
<accession>D1W5I4</accession>
<dbReference type="InterPro" id="IPR002937">
    <property type="entry name" value="Amino_oxidase"/>
</dbReference>
<dbReference type="SUPFAM" id="SSF54373">
    <property type="entry name" value="FAD-linked reductases, C-terminal domain"/>
    <property type="match status" value="1"/>
</dbReference>
<dbReference type="SUPFAM" id="SSF51905">
    <property type="entry name" value="FAD/NAD(P)-binding domain"/>
    <property type="match status" value="1"/>
</dbReference>
<dbReference type="Gene3D" id="3.90.660.20">
    <property type="entry name" value="Protoporphyrinogen oxidase, mitochondrial, domain 2"/>
    <property type="match status" value="1"/>
</dbReference>
<dbReference type="Proteomes" id="UP000005283">
    <property type="component" value="Unassembled WGS sequence"/>
</dbReference>
<evidence type="ECO:0000259" key="8">
    <source>
        <dbReference type="Pfam" id="PF01593"/>
    </source>
</evidence>
<dbReference type="UniPathway" id="UPA00252"/>
<keyword evidence="5 6" id="KW-0350">Heme biosynthesis</keyword>
<dbReference type="Pfam" id="PF01593">
    <property type="entry name" value="Amino_oxidase"/>
    <property type="match status" value="1"/>
</dbReference>
<comment type="catalytic activity">
    <reaction evidence="6">
        <text>coproporphyrinogen III + 3 O2 = coproporphyrin III + 3 H2O2</text>
        <dbReference type="Rhea" id="RHEA:43436"/>
        <dbReference type="ChEBI" id="CHEBI:15379"/>
        <dbReference type="ChEBI" id="CHEBI:16240"/>
        <dbReference type="ChEBI" id="CHEBI:57309"/>
        <dbReference type="ChEBI" id="CHEBI:131725"/>
        <dbReference type="EC" id="1.3.3.15"/>
    </reaction>
</comment>
<feature type="domain" description="Amine oxidase" evidence="8">
    <location>
        <begin position="39"/>
        <end position="460"/>
    </location>
</feature>
<evidence type="ECO:0000313" key="9">
    <source>
        <dbReference type="EMBL" id="EFA92244.1"/>
    </source>
</evidence>
<dbReference type="InterPro" id="IPR004572">
    <property type="entry name" value="Protoporphyrinogen_oxidase"/>
</dbReference>
<evidence type="ECO:0000256" key="3">
    <source>
        <dbReference type="ARBA" id="ARBA00022827"/>
    </source>
</evidence>
<dbReference type="InterPro" id="IPR036188">
    <property type="entry name" value="FAD/NAD-bd_sf"/>
</dbReference>
<dbReference type="EMBL" id="ADEG01000046">
    <property type="protein sequence ID" value="EFA92244.1"/>
    <property type="molecule type" value="Genomic_DNA"/>
</dbReference>
<dbReference type="GO" id="GO:0006783">
    <property type="term" value="P:heme biosynthetic process"/>
    <property type="evidence" value="ECO:0007669"/>
    <property type="project" value="UniProtKB-UniRule"/>
</dbReference>
<protein>
    <recommendedName>
        <fullName evidence="6">Coproporphyrinogen III oxidase</fullName>
        <ecNumber evidence="6">1.3.3.15</ecNumber>
    </recommendedName>
</protein>
<dbReference type="EC" id="1.3.3.15" evidence="6"/>
<organism evidence="9 10">
    <name type="scientific">Hoylesella buccalis ATCC 35310</name>
    <dbReference type="NCBI Taxonomy" id="679190"/>
    <lineage>
        <taxon>Bacteria</taxon>
        <taxon>Pseudomonadati</taxon>
        <taxon>Bacteroidota</taxon>
        <taxon>Bacteroidia</taxon>
        <taxon>Bacteroidales</taxon>
        <taxon>Prevotellaceae</taxon>
        <taxon>Hoylesella</taxon>
    </lineage>
</organism>
<comment type="similarity">
    <text evidence="6">Belongs to the protoporphyrinogen/coproporphyrinogen oxidase family. Coproporphyrinogen III oxidase subfamily.</text>
</comment>
<comment type="cofactor">
    <cofactor evidence="1 6">
        <name>FAD</name>
        <dbReference type="ChEBI" id="CHEBI:57692"/>
    </cofactor>
</comment>
<dbReference type="GO" id="GO:0005737">
    <property type="term" value="C:cytoplasm"/>
    <property type="evidence" value="ECO:0007669"/>
    <property type="project" value="UniProtKB-SubCell"/>
</dbReference>
<dbReference type="eggNOG" id="COG1232">
    <property type="taxonomic scope" value="Bacteria"/>
</dbReference>
<dbReference type="PANTHER" id="PTHR42923:SF3">
    <property type="entry name" value="PROTOPORPHYRINOGEN OXIDASE"/>
    <property type="match status" value="1"/>
</dbReference>
<comment type="pathway">
    <text evidence="6">Porphyrin-containing compound metabolism; protoheme biosynthesis.</text>
</comment>
<dbReference type="NCBIfam" id="TIGR00562">
    <property type="entry name" value="proto_IX_ox"/>
    <property type="match status" value="1"/>
</dbReference>
<keyword evidence="4 6" id="KW-0560">Oxidoreductase</keyword>
<comment type="function">
    <text evidence="6">Involved in coproporphyrin-dependent heme b biosynthesis. Catalyzes the oxidation of coproporphyrinogen III to coproporphyrin III.</text>
</comment>
<dbReference type="Gene3D" id="3.50.50.60">
    <property type="entry name" value="FAD/NAD(P)-binding domain"/>
    <property type="match status" value="1"/>
</dbReference>
<evidence type="ECO:0000256" key="5">
    <source>
        <dbReference type="ARBA" id="ARBA00023133"/>
    </source>
</evidence>
<dbReference type="AlphaFoldDB" id="D1W5I4"/>
<keyword evidence="6" id="KW-0963">Cytoplasm</keyword>
<dbReference type="PANTHER" id="PTHR42923">
    <property type="entry name" value="PROTOPORPHYRINOGEN OXIDASE"/>
    <property type="match status" value="1"/>
</dbReference>
<evidence type="ECO:0000256" key="4">
    <source>
        <dbReference type="ARBA" id="ARBA00023002"/>
    </source>
</evidence>
<dbReference type="GO" id="GO:0004729">
    <property type="term" value="F:oxygen-dependent protoporphyrinogen oxidase activity"/>
    <property type="evidence" value="ECO:0007669"/>
    <property type="project" value="UniProtKB-UniRule"/>
</dbReference>
<dbReference type="InterPro" id="IPR050464">
    <property type="entry name" value="Zeta_carotene_desat/Oxidored"/>
</dbReference>
<evidence type="ECO:0000256" key="2">
    <source>
        <dbReference type="ARBA" id="ARBA00022630"/>
    </source>
</evidence>
<gene>
    <name evidence="9" type="primary">hemG</name>
    <name evidence="9" type="ORF">HMPREF0650_1482</name>
</gene>
<keyword evidence="10" id="KW-1185">Reference proteome</keyword>
<reference evidence="9 10" key="1">
    <citation type="submission" date="2009-12" db="EMBL/GenBank/DDBJ databases">
        <title>Genome Sequence of Prevotella buccalis ATCC 35310.</title>
        <authorList>
            <person name="Durkin A.S."/>
            <person name="Madupu R."/>
            <person name="Torralba M."/>
            <person name="Methe B."/>
            <person name="Sutton G."/>
            <person name="Strausberg R.L."/>
            <person name="Nelson K.E."/>
        </authorList>
    </citation>
    <scope>NUCLEOTIDE SEQUENCE [LARGE SCALE GENOMIC DNA]</scope>
    <source>
        <strain evidence="9 10">ATCC 35310</strain>
    </source>
</reference>
<comment type="subcellular location">
    <subcellularLocation>
        <location evidence="6">Cytoplasm</location>
    </subcellularLocation>
</comment>
<proteinExistence type="inferred from homology"/>
<evidence type="ECO:0000313" key="10">
    <source>
        <dbReference type="Proteomes" id="UP000005283"/>
    </source>
</evidence>
<sequence>MPLEDIQGQQGTMAVADQPSALSTETPEPVDVCVIGAGITGLTTAFHLIKKGRSVRVVEKASRIGGQIHTHQVGDFVMESGPNTGAISYPEIVELFNALDGDCQLETARASSKRRLIWKGDRFRELPSGLIGGLRTPLFTWHDKFRILGEPFRAKGTNPDESVGELAARRLGRSYLDYAVDPFVSGVYAGNPMTLVTRYALPKLYNLEQTYGGFIRGAMAKAREPKSDRDRLATKQVFSAKGGLEHLVQALGAAIGPEHITTGANGVQVFPDANGYEVRYTTADGMEHRIACRKVVTTCGAYALPALLPFVDERLMKDVNNLFYAPIVQVGVGIRNTGGRQYQAFGGLVPSCERQQVLGILFPSACFEERAPEHGAVFSFFLGGVRHQEFISKTDDELTDIVDDALHRMLQLPKHIQPDALRIFRHHRAIPQYEVTSGARFAAIDKVEQRYPGLVLAGNLKGGIGMADRIRQAVAVAKNI</sequence>